<feature type="signal peptide" evidence="1">
    <location>
        <begin position="1"/>
        <end position="20"/>
    </location>
</feature>
<sequence length="243" mass="26601">MMVFLLLPLTLCSFLLLVPAANVPHDREKRLLPNNKNCNPAIDICQKGDLVDPKVSDCTFSPSSSHPLSCTAERSGGIISWVVGPEKNNRCNPKTDDVKFVCGSKGSNTRCVCSDYKIQWNECRCQYWTEETPGENDPGFCTAHYLAGSTGVHHYACCNNCIGKSAMKNSKPICDGVTYEGGSSGSYCGHCGKNLGGGDLKWYFNCHNCTVQSNCQALCNKKVSTLPGFCWKWVDCFKDCCSS</sequence>
<proteinExistence type="predicted"/>
<keyword evidence="1" id="KW-0732">Signal</keyword>
<reference evidence="2" key="1">
    <citation type="submission" date="2017-05" db="UniProtKB">
        <authorList>
            <consortium name="EnsemblMetazoa"/>
        </authorList>
    </citation>
    <scope>IDENTIFICATION</scope>
</reference>
<organism evidence="2">
    <name type="scientific">Amphimedon queenslandica</name>
    <name type="common">Sponge</name>
    <dbReference type="NCBI Taxonomy" id="400682"/>
    <lineage>
        <taxon>Eukaryota</taxon>
        <taxon>Metazoa</taxon>
        <taxon>Porifera</taxon>
        <taxon>Demospongiae</taxon>
        <taxon>Heteroscleromorpha</taxon>
        <taxon>Haplosclerida</taxon>
        <taxon>Niphatidae</taxon>
        <taxon>Amphimedon</taxon>
    </lineage>
</organism>
<accession>A0A1X7UHI6</accession>
<evidence type="ECO:0000256" key="1">
    <source>
        <dbReference type="SAM" id="SignalP"/>
    </source>
</evidence>
<dbReference type="eggNOG" id="ENOG502T004">
    <property type="taxonomic scope" value="Eukaryota"/>
</dbReference>
<dbReference type="AlphaFoldDB" id="A0A1X7UHI6"/>
<name>A0A1X7UHI6_AMPQE</name>
<dbReference type="EnsemblMetazoa" id="Aqu2.1.27232_001">
    <property type="protein sequence ID" value="Aqu2.1.27232_001"/>
    <property type="gene ID" value="Aqu2.1.27232"/>
</dbReference>
<protein>
    <submittedName>
        <fullName evidence="2">Uncharacterized protein</fullName>
    </submittedName>
</protein>
<dbReference type="InParanoid" id="A0A1X7UHI6"/>
<evidence type="ECO:0000313" key="2">
    <source>
        <dbReference type="EnsemblMetazoa" id="Aqu2.1.27232_001"/>
    </source>
</evidence>
<feature type="chain" id="PRO_5010854463" evidence="1">
    <location>
        <begin position="21"/>
        <end position="243"/>
    </location>
</feature>